<protein>
    <submittedName>
        <fullName evidence="2">Nuclear transport factor 2 family protein</fullName>
    </submittedName>
</protein>
<gene>
    <name evidence="2" type="ORF">Dfulv_01665</name>
</gene>
<dbReference type="InterPro" id="IPR037401">
    <property type="entry name" value="SnoaL-like"/>
</dbReference>
<dbReference type="EMBL" id="CP073720">
    <property type="protein sequence ID" value="UWP83043.1"/>
    <property type="molecule type" value="Genomic_DNA"/>
</dbReference>
<accession>A0ABY5VZ74</accession>
<proteinExistence type="predicted"/>
<dbReference type="SUPFAM" id="SSF54427">
    <property type="entry name" value="NTF2-like"/>
    <property type="match status" value="1"/>
</dbReference>
<name>A0ABY5VZ74_9ACTN</name>
<organism evidence="2 3">
    <name type="scientific">Dactylosporangium fulvum</name>
    <dbReference type="NCBI Taxonomy" id="53359"/>
    <lineage>
        <taxon>Bacteria</taxon>
        <taxon>Bacillati</taxon>
        <taxon>Actinomycetota</taxon>
        <taxon>Actinomycetes</taxon>
        <taxon>Micromonosporales</taxon>
        <taxon>Micromonosporaceae</taxon>
        <taxon>Dactylosporangium</taxon>
    </lineage>
</organism>
<sequence>MTSQAEMDRLIEQHLDAEKAGDSAATVAMYTDDVEHDVVGWPTGPVTGPGAAKNFYDQLIAAFVNEDMTATRTLYGENFCVVEHRATGRFPNGFLGAPGRDESVVFRMLHVFEFRDGAISRENVWLDGGAIVAQLTGA</sequence>
<dbReference type="Pfam" id="PF12680">
    <property type="entry name" value="SnoaL_2"/>
    <property type="match status" value="1"/>
</dbReference>
<dbReference type="InterPro" id="IPR032710">
    <property type="entry name" value="NTF2-like_dom_sf"/>
</dbReference>
<dbReference type="Proteomes" id="UP001059617">
    <property type="component" value="Chromosome"/>
</dbReference>
<dbReference type="RefSeq" id="WP_259860822.1">
    <property type="nucleotide sequence ID" value="NZ_BAAAST010000080.1"/>
</dbReference>
<dbReference type="Gene3D" id="3.10.450.50">
    <property type="match status" value="1"/>
</dbReference>
<evidence type="ECO:0000259" key="1">
    <source>
        <dbReference type="Pfam" id="PF12680"/>
    </source>
</evidence>
<keyword evidence="3" id="KW-1185">Reference proteome</keyword>
<evidence type="ECO:0000313" key="2">
    <source>
        <dbReference type="EMBL" id="UWP83043.1"/>
    </source>
</evidence>
<evidence type="ECO:0000313" key="3">
    <source>
        <dbReference type="Proteomes" id="UP001059617"/>
    </source>
</evidence>
<reference evidence="2" key="1">
    <citation type="submission" date="2021-04" db="EMBL/GenBank/DDBJ databases">
        <authorList>
            <person name="Hartkoorn R.C."/>
            <person name="Beaudoing E."/>
            <person name="Hot D."/>
        </authorList>
    </citation>
    <scope>NUCLEOTIDE SEQUENCE</scope>
    <source>
        <strain evidence="2">NRRL B-16292</strain>
    </source>
</reference>
<feature type="domain" description="SnoaL-like" evidence="1">
    <location>
        <begin position="11"/>
        <end position="121"/>
    </location>
</feature>
<reference evidence="2" key="2">
    <citation type="submission" date="2022-09" db="EMBL/GenBank/DDBJ databases">
        <title>Biosynthetic gene clusters of Dactylosporangioum fulvum.</title>
        <authorList>
            <person name="Caradec T."/>
        </authorList>
    </citation>
    <scope>NUCLEOTIDE SEQUENCE</scope>
    <source>
        <strain evidence="2">NRRL B-16292</strain>
    </source>
</reference>